<dbReference type="GO" id="GO:0004252">
    <property type="term" value="F:serine-type endopeptidase activity"/>
    <property type="evidence" value="ECO:0007669"/>
    <property type="project" value="InterPro"/>
</dbReference>
<keyword evidence="3" id="KW-0378">Hydrolase</keyword>
<feature type="compositionally biased region" description="Basic and acidic residues" evidence="5">
    <location>
        <begin position="26"/>
        <end position="40"/>
    </location>
</feature>
<feature type="compositionally biased region" description="Polar residues" evidence="5">
    <location>
        <begin position="1"/>
        <end position="10"/>
    </location>
</feature>
<dbReference type="InterPro" id="IPR036034">
    <property type="entry name" value="PDZ_sf"/>
</dbReference>
<keyword evidence="2 7" id="KW-0645">Protease</keyword>
<proteinExistence type="inferred from homology"/>
<dbReference type="AlphaFoldDB" id="A0A1X0DMK9"/>
<dbReference type="Pfam" id="PF13365">
    <property type="entry name" value="Trypsin_2"/>
    <property type="match status" value="1"/>
</dbReference>
<dbReference type="InterPro" id="IPR043504">
    <property type="entry name" value="Peptidase_S1_PA_chymotrypsin"/>
</dbReference>
<organism evidence="7 8">
    <name type="scientific">Mycolicibacterium insubricum</name>
    <dbReference type="NCBI Taxonomy" id="444597"/>
    <lineage>
        <taxon>Bacteria</taxon>
        <taxon>Bacillati</taxon>
        <taxon>Actinomycetota</taxon>
        <taxon>Actinomycetes</taxon>
        <taxon>Mycobacteriales</taxon>
        <taxon>Mycobacteriaceae</taxon>
        <taxon>Mycolicibacterium</taxon>
    </lineage>
</organism>
<evidence type="ECO:0000256" key="4">
    <source>
        <dbReference type="ARBA" id="ARBA00022825"/>
    </source>
</evidence>
<evidence type="ECO:0000256" key="3">
    <source>
        <dbReference type="ARBA" id="ARBA00022801"/>
    </source>
</evidence>
<reference evidence="7 8" key="1">
    <citation type="submission" date="2016-12" db="EMBL/GenBank/DDBJ databases">
        <title>The new phylogeny of genus Mycobacterium.</title>
        <authorList>
            <person name="Tortoli E."/>
            <person name="Trovato A."/>
            <person name="Cirillo D.M."/>
        </authorList>
    </citation>
    <scope>NUCLEOTIDE SEQUENCE [LARGE SCALE GENOMIC DNA]</scope>
    <source>
        <strain evidence="7 8">DSM 45130</strain>
    </source>
</reference>
<comment type="caution">
    <text evidence="7">The sequence shown here is derived from an EMBL/GenBank/DDBJ whole genome shotgun (WGS) entry which is preliminary data.</text>
</comment>
<dbReference type="InterPro" id="IPR001478">
    <property type="entry name" value="PDZ"/>
</dbReference>
<sequence>MSSNSDSPAQGTGGPRLAPRPVSRPPVDEASRRTFGRPDGHQGSFLAKELRAQRFRDADEFVPTDQPPDPVLAQAFGKPASATETLQRHPVDAGALEAERDSDVESFADPWRDPDAAPSLGAPALVRPPAPPVVTSEGKLGVRQVLFGSRVKVSALVILAMIALVIGGLGGVIGRKTAEVVQAFTTSKVTLHTADNPEAPAGRFATVAASVADSVVTIKVTSPQMEAQGSGVVIDKLGYIVTNNHVISDAANNPGQFKITVVFNDGKTVPANLVGRDPKTDLAVLKVDNVDNLTVARLGDSDKLQVGEEVIAAGAPLGLRSTVTHGIVSALHRPVPLSGDDTDTNTVIDAVQTDASINHGNSGGPLINMDSQVIGINTAGKSLSDSASGLGFAIPVNEVKEVAEALIRDGKMAHATLGMSTVSASKTLASGALVKNVKQNGPADKAGVLENDVVVKLGGRSIADADEFTVAERKLPIGQPAEIEVIRDGRPMTLEVTPASDAPSGG</sequence>
<dbReference type="InterPro" id="IPR051201">
    <property type="entry name" value="Chloro_Bact_Ser_Proteases"/>
</dbReference>
<keyword evidence="8" id="KW-1185">Reference proteome</keyword>
<evidence type="ECO:0000256" key="2">
    <source>
        <dbReference type="ARBA" id="ARBA00022670"/>
    </source>
</evidence>
<dbReference type="InterPro" id="IPR009003">
    <property type="entry name" value="Peptidase_S1_PA"/>
</dbReference>
<dbReference type="InterPro" id="IPR001940">
    <property type="entry name" value="Peptidase_S1C"/>
</dbReference>
<dbReference type="SMART" id="SM00228">
    <property type="entry name" value="PDZ"/>
    <property type="match status" value="1"/>
</dbReference>
<keyword evidence="6" id="KW-0472">Membrane</keyword>
<evidence type="ECO:0000256" key="6">
    <source>
        <dbReference type="SAM" id="Phobius"/>
    </source>
</evidence>
<dbReference type="EMBL" id="MVHS01000003">
    <property type="protein sequence ID" value="ORA73644.1"/>
    <property type="molecule type" value="Genomic_DNA"/>
</dbReference>
<dbReference type="SUPFAM" id="SSF50494">
    <property type="entry name" value="Trypsin-like serine proteases"/>
    <property type="match status" value="1"/>
</dbReference>
<dbReference type="PANTHER" id="PTHR43343">
    <property type="entry name" value="PEPTIDASE S12"/>
    <property type="match status" value="1"/>
</dbReference>
<evidence type="ECO:0000256" key="5">
    <source>
        <dbReference type="SAM" id="MobiDB-lite"/>
    </source>
</evidence>
<dbReference type="SUPFAM" id="SSF50156">
    <property type="entry name" value="PDZ domain-like"/>
    <property type="match status" value="1"/>
</dbReference>
<dbReference type="Proteomes" id="UP000192801">
    <property type="component" value="Unassembled WGS sequence"/>
</dbReference>
<dbReference type="PANTHER" id="PTHR43343:SF3">
    <property type="entry name" value="PROTEASE DO-LIKE 8, CHLOROPLASTIC"/>
    <property type="match status" value="1"/>
</dbReference>
<dbReference type="RefSeq" id="WP_083029218.1">
    <property type="nucleotide sequence ID" value="NZ_AP022618.1"/>
</dbReference>
<keyword evidence="6" id="KW-0812">Transmembrane</keyword>
<dbReference type="Gene3D" id="2.30.42.10">
    <property type="match status" value="1"/>
</dbReference>
<name>A0A1X0DMK9_9MYCO</name>
<feature type="transmembrane region" description="Helical" evidence="6">
    <location>
        <begin position="153"/>
        <end position="173"/>
    </location>
</feature>
<feature type="region of interest" description="Disordered" evidence="5">
    <location>
        <begin position="1"/>
        <end position="48"/>
    </location>
</feature>
<dbReference type="Gene3D" id="2.40.10.10">
    <property type="entry name" value="Trypsin-like serine proteases"/>
    <property type="match status" value="2"/>
</dbReference>
<evidence type="ECO:0000256" key="1">
    <source>
        <dbReference type="ARBA" id="ARBA00010541"/>
    </source>
</evidence>
<accession>A0A1X0DMK9</accession>
<dbReference type="GO" id="GO:0006508">
    <property type="term" value="P:proteolysis"/>
    <property type="evidence" value="ECO:0007669"/>
    <property type="project" value="UniProtKB-KW"/>
</dbReference>
<keyword evidence="4" id="KW-0720">Serine protease</keyword>
<protein>
    <submittedName>
        <fullName evidence="7">Serine protease</fullName>
    </submittedName>
</protein>
<gene>
    <name evidence="7" type="ORF">BST26_02100</name>
</gene>
<dbReference type="Pfam" id="PF13180">
    <property type="entry name" value="PDZ_2"/>
    <property type="match status" value="1"/>
</dbReference>
<dbReference type="OrthoDB" id="9758917at2"/>
<keyword evidence="6" id="KW-1133">Transmembrane helix</keyword>
<evidence type="ECO:0000313" key="7">
    <source>
        <dbReference type="EMBL" id="ORA73644.1"/>
    </source>
</evidence>
<dbReference type="PRINTS" id="PR00834">
    <property type="entry name" value="PROTEASES2C"/>
</dbReference>
<comment type="similarity">
    <text evidence="1">Belongs to the peptidase S1C family.</text>
</comment>
<dbReference type="STRING" id="444597.BST26_02100"/>
<evidence type="ECO:0000313" key="8">
    <source>
        <dbReference type="Proteomes" id="UP000192801"/>
    </source>
</evidence>
<dbReference type="FunFam" id="2.40.10.10:FF:000001">
    <property type="entry name" value="Periplasmic serine protease DegS"/>
    <property type="match status" value="1"/>
</dbReference>